<feature type="compositionally biased region" description="Basic residues" evidence="1">
    <location>
        <begin position="256"/>
        <end position="267"/>
    </location>
</feature>
<name>A0A8J2WUH4_9STRA</name>
<gene>
    <name evidence="2" type="ORF">PECAL_2P18690</name>
</gene>
<dbReference type="EMBL" id="CAKKNE010000002">
    <property type="protein sequence ID" value="CAH0368782.1"/>
    <property type="molecule type" value="Genomic_DNA"/>
</dbReference>
<dbReference type="Proteomes" id="UP000789595">
    <property type="component" value="Unassembled WGS sequence"/>
</dbReference>
<feature type="region of interest" description="Disordered" evidence="1">
    <location>
        <begin position="148"/>
        <end position="274"/>
    </location>
</feature>
<dbReference type="AlphaFoldDB" id="A0A8J2WUH4"/>
<feature type="compositionally biased region" description="Basic and acidic residues" evidence="1">
    <location>
        <begin position="148"/>
        <end position="187"/>
    </location>
</feature>
<evidence type="ECO:0000256" key="1">
    <source>
        <dbReference type="SAM" id="MobiDB-lite"/>
    </source>
</evidence>
<feature type="compositionally biased region" description="Basic residues" evidence="1">
    <location>
        <begin position="1"/>
        <end position="12"/>
    </location>
</feature>
<reference evidence="2" key="1">
    <citation type="submission" date="2021-11" db="EMBL/GenBank/DDBJ databases">
        <authorList>
            <consortium name="Genoscope - CEA"/>
            <person name="William W."/>
        </authorList>
    </citation>
    <scope>NUCLEOTIDE SEQUENCE</scope>
</reference>
<evidence type="ECO:0000313" key="3">
    <source>
        <dbReference type="Proteomes" id="UP000789595"/>
    </source>
</evidence>
<organism evidence="2 3">
    <name type="scientific">Pelagomonas calceolata</name>
    <dbReference type="NCBI Taxonomy" id="35677"/>
    <lineage>
        <taxon>Eukaryota</taxon>
        <taxon>Sar</taxon>
        <taxon>Stramenopiles</taxon>
        <taxon>Ochrophyta</taxon>
        <taxon>Pelagophyceae</taxon>
        <taxon>Pelagomonadales</taxon>
        <taxon>Pelagomonadaceae</taxon>
        <taxon>Pelagomonas</taxon>
    </lineage>
</organism>
<comment type="caution">
    <text evidence="2">The sequence shown here is derived from an EMBL/GenBank/DDBJ whole genome shotgun (WGS) entry which is preliminary data.</text>
</comment>
<accession>A0A8J2WUH4</accession>
<feature type="non-terminal residue" evidence="2">
    <location>
        <position position="309"/>
    </location>
</feature>
<feature type="compositionally biased region" description="Basic and acidic residues" evidence="1">
    <location>
        <begin position="21"/>
        <end position="35"/>
    </location>
</feature>
<protein>
    <submittedName>
        <fullName evidence="2">Uncharacterized protein</fullName>
    </submittedName>
</protein>
<feature type="region of interest" description="Disordered" evidence="1">
    <location>
        <begin position="1"/>
        <end position="35"/>
    </location>
</feature>
<feature type="non-terminal residue" evidence="2">
    <location>
        <position position="1"/>
    </location>
</feature>
<proteinExistence type="predicted"/>
<evidence type="ECO:0000313" key="2">
    <source>
        <dbReference type="EMBL" id="CAH0368782.1"/>
    </source>
</evidence>
<feature type="compositionally biased region" description="Basic residues" evidence="1">
    <location>
        <begin position="188"/>
        <end position="200"/>
    </location>
</feature>
<sequence length="309" mass="34656">GDTLRRRLRPLHGPRVAGHAVGDEARGEEGRDPDHREPAVLELLRLQLREVLAGLGVAEDVDVAVAAGRHVVRARRLRDELDDAARQDDLQEAHAARHAPELGVRLEGLGRQRREARLEREGDDAAAVRLHGPAQRREHGHAAVLELGRAEPLHGRRRRELAEARGVPHDAARLRADADLRRAERGPRRPRRGRLQRRRAREAQGQTPGHLDLRAASPFSLARPRRLLLSSSPRARGRRHEAAPAGRSSTAPPVRRSSKSQNKPKPRRTGDFEQRRPFHRCRCCQITARTDNLDTGAHVLPRLLRLLPS</sequence>
<keyword evidence="3" id="KW-1185">Reference proteome</keyword>